<feature type="domain" description="Transcription regulator PadR C-terminal" evidence="2">
    <location>
        <begin position="95"/>
        <end position="177"/>
    </location>
</feature>
<dbReference type="Gene3D" id="6.10.140.190">
    <property type="match status" value="1"/>
</dbReference>
<dbReference type="EMBL" id="LGTC01000001">
    <property type="protein sequence ID" value="KNY29319.1"/>
    <property type="molecule type" value="Genomic_DNA"/>
</dbReference>
<dbReference type="Gene3D" id="1.10.10.10">
    <property type="entry name" value="Winged helix-like DNA-binding domain superfamily/Winged helix DNA-binding domain"/>
    <property type="match status" value="1"/>
</dbReference>
<dbReference type="InterPro" id="IPR018309">
    <property type="entry name" value="Tscrpt_reg_PadR_C"/>
</dbReference>
<dbReference type="InterPro" id="IPR036390">
    <property type="entry name" value="WH_DNA-bd_sf"/>
</dbReference>
<dbReference type="Pfam" id="PF03551">
    <property type="entry name" value="PadR"/>
    <property type="match status" value="1"/>
</dbReference>
<dbReference type="STRING" id="398512.Bccel_4593"/>
<proteinExistence type="predicted"/>
<dbReference type="InterPro" id="IPR005149">
    <property type="entry name" value="Tscrpt_reg_PadR_N"/>
</dbReference>
<accession>A0A0L6JUC4</accession>
<dbReference type="Pfam" id="PF10400">
    <property type="entry name" value="Vir_act_alpha_C"/>
    <property type="match status" value="1"/>
</dbReference>
<sequence>MAIKNKTRYAILGVISMKPCSGYDIKKFCDKTISHFWNENFGHIYPVLSQLEKEGLINLSDSSEGCKRKIYEITDKGRKEFCEWLMQPFEPQPPRSELLLKLSFGNYIPKENVIEMMKEVKKIHESKLKEYKQMEESFLNDENAKKHPQYAYWLAPLRYGIVASEAALKWCEETIENIIRHE</sequence>
<name>A0A0L6JUC4_9FIRM</name>
<evidence type="ECO:0000259" key="1">
    <source>
        <dbReference type="Pfam" id="PF03551"/>
    </source>
</evidence>
<comment type="caution">
    <text evidence="3">The sequence shown here is derived from an EMBL/GenBank/DDBJ whole genome shotgun (WGS) entry which is preliminary data.</text>
</comment>
<evidence type="ECO:0000313" key="4">
    <source>
        <dbReference type="Proteomes" id="UP000036923"/>
    </source>
</evidence>
<dbReference type="PANTHER" id="PTHR43252">
    <property type="entry name" value="TRANSCRIPTIONAL REGULATOR YQJI"/>
    <property type="match status" value="1"/>
</dbReference>
<protein>
    <submittedName>
        <fullName evidence="3">Transcriptional regulator, PadR-like family</fullName>
    </submittedName>
</protein>
<gene>
    <name evidence="3" type="ORF">Bccel_4593</name>
</gene>
<dbReference type="RefSeq" id="WP_036935750.1">
    <property type="nucleotide sequence ID" value="NZ_JQKC01000001.1"/>
</dbReference>
<reference evidence="4" key="1">
    <citation type="submission" date="2015-07" db="EMBL/GenBank/DDBJ databases">
        <title>Near-Complete Genome Sequence of the Cellulolytic Bacterium Bacteroides (Pseudobacteroides) cellulosolvens ATCC 35603.</title>
        <authorList>
            <person name="Dassa B."/>
            <person name="Utturkar S.M."/>
            <person name="Klingeman D.M."/>
            <person name="Hurt R.A."/>
            <person name="Keller M."/>
            <person name="Xu J."/>
            <person name="Reddy Y.H.K."/>
            <person name="Borovok I."/>
            <person name="Grinberg I.R."/>
            <person name="Lamed R."/>
            <person name="Zhivin O."/>
            <person name="Bayer E.A."/>
            <person name="Brown S.D."/>
        </authorList>
    </citation>
    <scope>NUCLEOTIDE SEQUENCE [LARGE SCALE GENOMIC DNA]</scope>
    <source>
        <strain evidence="4">DSM 2933</strain>
    </source>
</reference>
<dbReference type="PATRIC" id="fig|398512.5.peg.4812"/>
<dbReference type="InterPro" id="IPR036388">
    <property type="entry name" value="WH-like_DNA-bd_sf"/>
</dbReference>
<dbReference type="Proteomes" id="UP000036923">
    <property type="component" value="Unassembled WGS sequence"/>
</dbReference>
<dbReference type="AlphaFoldDB" id="A0A0L6JUC4"/>
<organism evidence="3 4">
    <name type="scientific">Pseudobacteroides cellulosolvens ATCC 35603 = DSM 2933</name>
    <dbReference type="NCBI Taxonomy" id="398512"/>
    <lineage>
        <taxon>Bacteria</taxon>
        <taxon>Bacillati</taxon>
        <taxon>Bacillota</taxon>
        <taxon>Clostridia</taxon>
        <taxon>Eubacteriales</taxon>
        <taxon>Oscillospiraceae</taxon>
        <taxon>Pseudobacteroides</taxon>
    </lineage>
</organism>
<evidence type="ECO:0000313" key="3">
    <source>
        <dbReference type="EMBL" id="KNY29319.1"/>
    </source>
</evidence>
<dbReference type="PANTHER" id="PTHR43252:SF6">
    <property type="entry name" value="NEGATIVE TRANSCRIPTION REGULATOR PADR"/>
    <property type="match status" value="1"/>
</dbReference>
<dbReference type="eggNOG" id="COG1695">
    <property type="taxonomic scope" value="Bacteria"/>
</dbReference>
<dbReference type="SUPFAM" id="SSF46785">
    <property type="entry name" value="Winged helix' DNA-binding domain"/>
    <property type="match status" value="1"/>
</dbReference>
<feature type="domain" description="Transcription regulator PadR N-terminal" evidence="1">
    <location>
        <begin position="11"/>
        <end position="81"/>
    </location>
</feature>
<keyword evidence="4" id="KW-1185">Reference proteome</keyword>
<evidence type="ECO:0000259" key="2">
    <source>
        <dbReference type="Pfam" id="PF10400"/>
    </source>
</evidence>